<feature type="region of interest" description="Disordered" evidence="1">
    <location>
        <begin position="88"/>
        <end position="131"/>
    </location>
</feature>
<protein>
    <submittedName>
        <fullName evidence="2">Uncharacterized protein</fullName>
    </submittedName>
</protein>
<evidence type="ECO:0000313" key="3">
    <source>
        <dbReference type="Proteomes" id="UP001153269"/>
    </source>
</evidence>
<accession>A0A9N7YKY1</accession>
<reference evidence="2" key="1">
    <citation type="submission" date="2020-03" db="EMBL/GenBank/DDBJ databases">
        <authorList>
            <person name="Weist P."/>
        </authorList>
    </citation>
    <scope>NUCLEOTIDE SEQUENCE</scope>
</reference>
<name>A0A9N7YKY1_PLEPL</name>
<organism evidence="2 3">
    <name type="scientific">Pleuronectes platessa</name>
    <name type="common">European plaice</name>
    <dbReference type="NCBI Taxonomy" id="8262"/>
    <lineage>
        <taxon>Eukaryota</taxon>
        <taxon>Metazoa</taxon>
        <taxon>Chordata</taxon>
        <taxon>Craniata</taxon>
        <taxon>Vertebrata</taxon>
        <taxon>Euteleostomi</taxon>
        <taxon>Actinopterygii</taxon>
        <taxon>Neopterygii</taxon>
        <taxon>Teleostei</taxon>
        <taxon>Neoteleostei</taxon>
        <taxon>Acanthomorphata</taxon>
        <taxon>Carangaria</taxon>
        <taxon>Pleuronectiformes</taxon>
        <taxon>Pleuronectoidei</taxon>
        <taxon>Pleuronectidae</taxon>
        <taxon>Pleuronectes</taxon>
    </lineage>
</organism>
<evidence type="ECO:0000256" key="1">
    <source>
        <dbReference type="SAM" id="MobiDB-lite"/>
    </source>
</evidence>
<comment type="caution">
    <text evidence="2">The sequence shown here is derived from an EMBL/GenBank/DDBJ whole genome shotgun (WGS) entry which is preliminary data.</text>
</comment>
<proteinExistence type="predicted"/>
<feature type="compositionally biased region" description="Basic and acidic residues" evidence="1">
    <location>
        <begin position="119"/>
        <end position="131"/>
    </location>
</feature>
<dbReference type="AlphaFoldDB" id="A0A9N7YKY1"/>
<dbReference type="Proteomes" id="UP001153269">
    <property type="component" value="Unassembled WGS sequence"/>
</dbReference>
<gene>
    <name evidence="2" type="ORF">PLEPLA_LOCUS15914</name>
</gene>
<evidence type="ECO:0000313" key="2">
    <source>
        <dbReference type="EMBL" id="CAB1427969.1"/>
    </source>
</evidence>
<sequence length="131" mass="14198">MSFATSKEQETKRQNDVTIVGSQSRALLDSLLPWEQPKTGTVGYETVLRPTGICMSGFSSIPPQAHPIHHYLQAVQAAMLRTDRPLAAPSTLARIGGQKPKGTGRGEIPPKEANGPHNPDPKREIRLRAGP</sequence>
<keyword evidence="3" id="KW-1185">Reference proteome</keyword>
<dbReference type="EMBL" id="CADEAL010001009">
    <property type="protein sequence ID" value="CAB1427969.1"/>
    <property type="molecule type" value="Genomic_DNA"/>
</dbReference>